<evidence type="ECO:0000256" key="3">
    <source>
        <dbReference type="ARBA" id="ARBA00022631"/>
    </source>
</evidence>
<comment type="caution">
    <text evidence="9">The sequence shown here is derived from an EMBL/GenBank/DDBJ whole genome shotgun (WGS) entry which is preliminary data.</text>
</comment>
<evidence type="ECO:0000256" key="5">
    <source>
        <dbReference type="PIRNR" id="PIRNR000241"/>
    </source>
</evidence>
<proteinExistence type="inferred from homology"/>
<dbReference type="GO" id="GO:0006144">
    <property type="term" value="P:purine nucleobase metabolic process"/>
    <property type="evidence" value="ECO:0007669"/>
    <property type="project" value="UniProtKB-KW"/>
</dbReference>
<evidence type="ECO:0000256" key="4">
    <source>
        <dbReference type="ARBA" id="ARBA00023002"/>
    </source>
</evidence>
<feature type="active site" description="Charge relay system" evidence="6">
    <location>
        <position position="252"/>
    </location>
</feature>
<comment type="function">
    <text evidence="5 8">Catalyzes the oxidation of uric acid to 5-hydroxyisourate, which is further processed to form (S)-allantoin.</text>
</comment>
<dbReference type="UniPathway" id="UPA00394">
    <property type="reaction ID" value="UER00650"/>
</dbReference>
<dbReference type="SUPFAM" id="SSF55620">
    <property type="entry name" value="Tetrahydrobiopterin biosynthesis enzymes-like"/>
    <property type="match status" value="2"/>
</dbReference>
<feature type="active site" description="Charge relay system" evidence="6">
    <location>
        <position position="13"/>
    </location>
</feature>
<dbReference type="InterPro" id="IPR002042">
    <property type="entry name" value="Uricase"/>
</dbReference>
<evidence type="ECO:0000256" key="6">
    <source>
        <dbReference type="PIRSR" id="PIRSR000241-1"/>
    </source>
</evidence>
<evidence type="ECO:0000256" key="1">
    <source>
        <dbReference type="ARBA" id="ARBA00004831"/>
    </source>
</evidence>
<dbReference type="Pfam" id="PF01014">
    <property type="entry name" value="Uricase"/>
    <property type="match status" value="2"/>
</dbReference>
<dbReference type="PIRSF" id="PIRSF000241">
    <property type="entry name" value="Urate_oxidase"/>
    <property type="match status" value="1"/>
</dbReference>
<feature type="binding site" evidence="7">
    <location>
        <position position="224"/>
    </location>
    <ligand>
        <name>5-hydroxyisourate</name>
        <dbReference type="ChEBI" id="CHEBI:18072"/>
    </ligand>
</feature>
<feature type="binding site" evidence="7">
    <location>
        <position position="224"/>
    </location>
    <ligand>
        <name>urate</name>
        <dbReference type="ChEBI" id="CHEBI:17775"/>
    </ligand>
</feature>
<feature type="binding site" evidence="7">
    <location>
        <position position="250"/>
    </location>
    <ligand>
        <name>O2</name>
        <dbReference type="ChEBI" id="CHEBI:15379"/>
    </ligand>
</feature>
<feature type="active site" description="Charge relay system" evidence="6">
    <location>
        <position position="58"/>
    </location>
</feature>
<dbReference type="PANTHER" id="PTHR42874:SF1">
    <property type="entry name" value="URICASE"/>
    <property type="match status" value="1"/>
</dbReference>
<dbReference type="AlphaFoldDB" id="A0A4R5WFV1"/>
<dbReference type="Proteomes" id="UP000294929">
    <property type="component" value="Unassembled WGS sequence"/>
</dbReference>
<feature type="binding site" evidence="7">
    <location>
        <position position="176"/>
    </location>
    <ligand>
        <name>5-hydroxyisourate</name>
        <dbReference type="ChEBI" id="CHEBI:18072"/>
    </ligand>
</feature>
<protein>
    <recommendedName>
        <fullName evidence="5 8">Uricase</fullName>
        <ecNumber evidence="5 8">1.7.3.3</ecNumber>
    </recommendedName>
    <alternativeName>
        <fullName evidence="5">Urate oxidase</fullName>
    </alternativeName>
</protein>
<gene>
    <name evidence="9" type="primary">pucL</name>
    <name evidence="9" type="ORF">EUA03_13990</name>
</gene>
<keyword evidence="3 5" id="KW-0659">Purine metabolism</keyword>
<feature type="binding site" evidence="7">
    <location>
        <position position="176"/>
    </location>
    <ligand>
        <name>urate</name>
        <dbReference type="ChEBI" id="CHEBI:17775"/>
    </ligand>
</feature>
<reference evidence="9 10" key="1">
    <citation type="submission" date="2019-01" db="EMBL/GenBank/DDBJ databases">
        <title>High-quality-draft genome sequences of five non-tuberculosis mycobacteriaceae isolated from a nosocomial environment.</title>
        <authorList>
            <person name="Tiago I."/>
            <person name="Alarico S."/>
            <person name="Pereira S.G."/>
            <person name="Coelho C."/>
            <person name="Maranha A."/>
            <person name="Empadinhas N."/>
        </authorList>
    </citation>
    <scope>NUCLEOTIDE SEQUENCE [LARGE SCALE GENOMIC DNA]</scope>
    <source>
        <strain evidence="9 10">24AIII</strain>
    </source>
</reference>
<evidence type="ECO:0000313" key="9">
    <source>
        <dbReference type="EMBL" id="TDK88727.1"/>
    </source>
</evidence>
<comment type="catalytic activity">
    <reaction evidence="5 8">
        <text>urate + O2 + H2O = 5-hydroxyisourate + H2O2</text>
        <dbReference type="Rhea" id="RHEA:21368"/>
        <dbReference type="ChEBI" id="CHEBI:15377"/>
        <dbReference type="ChEBI" id="CHEBI:15379"/>
        <dbReference type="ChEBI" id="CHEBI:16240"/>
        <dbReference type="ChEBI" id="CHEBI:17775"/>
        <dbReference type="ChEBI" id="CHEBI:18072"/>
        <dbReference type="EC" id="1.7.3.3"/>
    </reaction>
</comment>
<accession>A0A4R5WFV1</accession>
<dbReference type="EC" id="1.7.3.3" evidence="5 8"/>
<feature type="binding site" evidence="7">
    <location>
        <position position="250"/>
    </location>
    <ligand>
        <name>5-hydroxyisourate</name>
        <dbReference type="ChEBI" id="CHEBI:18072"/>
    </ligand>
</feature>
<feature type="binding site" evidence="7">
    <location>
        <position position="159"/>
    </location>
    <ligand>
        <name>5-hydroxyisourate</name>
        <dbReference type="ChEBI" id="CHEBI:18072"/>
    </ligand>
</feature>
<dbReference type="RefSeq" id="WP_133427089.1">
    <property type="nucleotide sequence ID" value="NZ_JAPMJT010000003.1"/>
</dbReference>
<organism evidence="9 10">
    <name type="scientific">Mycolicibacterium mucogenicum</name>
    <name type="common">Mycobacterium mucogenicum</name>
    <dbReference type="NCBI Taxonomy" id="56689"/>
    <lineage>
        <taxon>Bacteria</taxon>
        <taxon>Bacillati</taxon>
        <taxon>Actinomycetota</taxon>
        <taxon>Actinomycetes</taxon>
        <taxon>Mycobacteriales</taxon>
        <taxon>Mycobacteriaceae</taxon>
        <taxon>Mycolicibacterium</taxon>
    </lineage>
</organism>
<dbReference type="NCBIfam" id="TIGR03383">
    <property type="entry name" value="urate_oxi"/>
    <property type="match status" value="1"/>
</dbReference>
<feature type="binding site" evidence="7">
    <location>
        <position position="59"/>
    </location>
    <ligand>
        <name>urate</name>
        <dbReference type="ChEBI" id="CHEBI:17775"/>
    </ligand>
</feature>
<sequence length="303" mass="33826">MGDIVLGSNQYGKAENRLVRIVRDTPVHRIIDLNVTSQLRGDFSACHYEGDNSHVVATDTQKNTVYAYAKEVGVKSPEDFLIALGRHFVGDFEWVTGGRWAAEEYAWERIVVDGKPHDHSFVRTGKFVRTTVVQMAGDTTWVVSGIKDCVVLKSTGSEFHGFPRDKYTTLVETDDRIMATSVTAWWRYLTPDAGDPELDFNALHEAITDIVLATFARVHSLSLQQTLFEIGKAVLEKFDVVAEVKLSCPNKHHFVVDLSPFGLENPNEVFYAADRPYGLIQATVTREGAEQAPGAWTTIPDFC</sequence>
<dbReference type="GO" id="GO:0019628">
    <property type="term" value="P:urate catabolic process"/>
    <property type="evidence" value="ECO:0007669"/>
    <property type="project" value="UniProtKB-UniPathway"/>
</dbReference>
<keyword evidence="4 5" id="KW-0560">Oxidoreductase</keyword>
<evidence type="ECO:0000256" key="7">
    <source>
        <dbReference type="PIRSR" id="PIRSR000241-2"/>
    </source>
</evidence>
<dbReference type="PANTHER" id="PTHR42874">
    <property type="entry name" value="URICASE"/>
    <property type="match status" value="1"/>
</dbReference>
<feature type="binding site" evidence="7">
    <location>
        <position position="58"/>
    </location>
    <ligand>
        <name>urate</name>
        <dbReference type="ChEBI" id="CHEBI:17775"/>
    </ligand>
</feature>
<feature type="binding site" evidence="7">
    <location>
        <position position="159"/>
    </location>
    <ligand>
        <name>urate</name>
        <dbReference type="ChEBI" id="CHEBI:17775"/>
    </ligand>
</feature>
<name>A0A4R5WFV1_MYCMU</name>
<dbReference type="GO" id="GO:0004846">
    <property type="term" value="F:urate oxidase activity"/>
    <property type="evidence" value="ECO:0007669"/>
    <property type="project" value="UniProtKB-EC"/>
</dbReference>
<dbReference type="Gene3D" id="3.10.270.10">
    <property type="entry name" value="Urate Oxidase"/>
    <property type="match status" value="1"/>
</dbReference>
<comment type="similarity">
    <text evidence="2 5 8">Belongs to the uricase family.</text>
</comment>
<comment type="pathway">
    <text evidence="1 5">Purine metabolism; urate degradation; (S)-allantoin from urate: step 1/3.</text>
</comment>
<evidence type="ECO:0000256" key="8">
    <source>
        <dbReference type="RuleBase" id="RU004455"/>
    </source>
</evidence>
<feature type="binding site" evidence="7">
    <location>
        <position position="250"/>
    </location>
    <ligand>
        <name>urate</name>
        <dbReference type="ChEBI" id="CHEBI:17775"/>
    </ligand>
</feature>
<evidence type="ECO:0000313" key="10">
    <source>
        <dbReference type="Proteomes" id="UP000294929"/>
    </source>
</evidence>
<dbReference type="EMBL" id="SDLO01000010">
    <property type="protein sequence ID" value="TDK88727.1"/>
    <property type="molecule type" value="Genomic_DNA"/>
</dbReference>
<dbReference type="PRINTS" id="PR00093">
    <property type="entry name" value="URICASE"/>
</dbReference>
<evidence type="ECO:0000256" key="2">
    <source>
        <dbReference type="ARBA" id="ARBA00009760"/>
    </source>
</evidence>